<proteinExistence type="predicted"/>
<sequence length="93" mass="11003">MSILNSDWRKRVVFQAELAPSSINRFDCQIERWRPLRLQARLGARFNIDLLDEYAADVSRLKPNAFVPLVMKDNENLWRMDNHAFNQEIARSL</sequence>
<name>A0ABU9DI87_9BACL</name>
<dbReference type="EMBL" id="JBBPCC010000006">
    <property type="protein sequence ID" value="MEK8128574.1"/>
    <property type="molecule type" value="Genomic_DNA"/>
</dbReference>
<reference evidence="1 2" key="1">
    <citation type="submission" date="2024-04" db="EMBL/GenBank/DDBJ databases">
        <title>draft genome sequnece of Paenibacillus filicis.</title>
        <authorList>
            <person name="Kim D.-U."/>
        </authorList>
    </citation>
    <scope>NUCLEOTIDE SEQUENCE [LARGE SCALE GENOMIC DNA]</scope>
    <source>
        <strain evidence="1 2">KACC14197</strain>
    </source>
</reference>
<accession>A0ABU9DI87</accession>
<comment type="caution">
    <text evidence="1">The sequence shown here is derived from an EMBL/GenBank/DDBJ whole genome shotgun (WGS) entry which is preliminary data.</text>
</comment>
<protein>
    <submittedName>
        <fullName evidence="1">Uncharacterized protein</fullName>
    </submittedName>
</protein>
<keyword evidence="2" id="KW-1185">Reference proteome</keyword>
<organism evidence="1 2">
    <name type="scientific">Paenibacillus filicis</name>
    <dbReference type="NCBI Taxonomy" id="669464"/>
    <lineage>
        <taxon>Bacteria</taxon>
        <taxon>Bacillati</taxon>
        <taxon>Bacillota</taxon>
        <taxon>Bacilli</taxon>
        <taxon>Bacillales</taxon>
        <taxon>Paenibacillaceae</taxon>
        <taxon>Paenibacillus</taxon>
    </lineage>
</organism>
<evidence type="ECO:0000313" key="2">
    <source>
        <dbReference type="Proteomes" id="UP001469365"/>
    </source>
</evidence>
<gene>
    <name evidence="1" type="ORF">WMW72_11725</name>
</gene>
<dbReference type="Proteomes" id="UP001469365">
    <property type="component" value="Unassembled WGS sequence"/>
</dbReference>
<evidence type="ECO:0000313" key="1">
    <source>
        <dbReference type="EMBL" id="MEK8128574.1"/>
    </source>
</evidence>
<dbReference type="RefSeq" id="WP_341415653.1">
    <property type="nucleotide sequence ID" value="NZ_JBBPCC010000006.1"/>
</dbReference>